<keyword evidence="3" id="KW-0378">Hydrolase</keyword>
<evidence type="ECO:0000313" key="13">
    <source>
        <dbReference type="EMBL" id="CAB4178346.1"/>
    </source>
</evidence>
<dbReference type="EMBL" id="LR796961">
    <property type="protein sequence ID" value="CAB4178346.1"/>
    <property type="molecule type" value="Genomic_DNA"/>
</dbReference>
<evidence type="ECO:0000256" key="6">
    <source>
        <dbReference type="SAM" id="MobiDB-lite"/>
    </source>
</evidence>
<name>A0A6J7X314_9CAUD</name>
<keyword evidence="5" id="KW-1273">Viral capsid maturation</keyword>
<dbReference type="EMBL" id="LR797452">
    <property type="protein sequence ID" value="CAB4217922.1"/>
    <property type="molecule type" value="Genomic_DNA"/>
</dbReference>
<evidence type="ECO:0000259" key="7">
    <source>
        <dbReference type="Pfam" id="PF04586"/>
    </source>
</evidence>
<dbReference type="EMBL" id="LR797177">
    <property type="protein sequence ID" value="CAB4191698.1"/>
    <property type="molecule type" value="Genomic_DNA"/>
</dbReference>
<accession>A0A6J7X314</accession>
<keyword evidence="2 18" id="KW-0645">Protease</keyword>
<dbReference type="GO" id="GO:0046797">
    <property type="term" value="P:viral procapsid maturation"/>
    <property type="evidence" value="ECO:0007669"/>
    <property type="project" value="UniProtKB-KW"/>
</dbReference>
<evidence type="ECO:0000313" key="9">
    <source>
        <dbReference type="EMBL" id="CAB4155965.1"/>
    </source>
</evidence>
<dbReference type="EMBL" id="LR796878">
    <property type="protein sequence ID" value="CAB4171904.1"/>
    <property type="molecule type" value="Genomic_DNA"/>
</dbReference>
<evidence type="ECO:0000313" key="19">
    <source>
        <dbReference type="EMBL" id="CAB5228918.1"/>
    </source>
</evidence>
<evidence type="ECO:0000256" key="2">
    <source>
        <dbReference type="ARBA" id="ARBA00022670"/>
    </source>
</evidence>
<dbReference type="Pfam" id="PF04586">
    <property type="entry name" value="Peptidase_S78"/>
    <property type="match status" value="1"/>
</dbReference>
<dbReference type="EMBL" id="LR797395">
    <property type="protein sequence ID" value="CAB4213177.1"/>
    <property type="molecule type" value="Genomic_DNA"/>
</dbReference>
<evidence type="ECO:0000313" key="12">
    <source>
        <dbReference type="EMBL" id="CAB4171904.1"/>
    </source>
</evidence>
<keyword evidence="4" id="KW-0118">Viral capsid assembly</keyword>
<dbReference type="GO" id="GO:0008233">
    <property type="term" value="F:peptidase activity"/>
    <property type="evidence" value="ECO:0007669"/>
    <property type="project" value="UniProtKB-KW"/>
</dbReference>
<dbReference type="EMBL" id="LR796762">
    <property type="protein sequence ID" value="CAB4164692.1"/>
    <property type="molecule type" value="Genomic_DNA"/>
</dbReference>
<evidence type="ECO:0000256" key="1">
    <source>
        <dbReference type="ARBA" id="ARBA00022612"/>
    </source>
</evidence>
<evidence type="ECO:0000256" key="3">
    <source>
        <dbReference type="ARBA" id="ARBA00022801"/>
    </source>
</evidence>
<evidence type="ECO:0000313" key="18">
    <source>
        <dbReference type="EMBL" id="CAB5225186.1"/>
    </source>
</evidence>
<dbReference type="EMBL" id="LR798341">
    <property type="protein sequence ID" value="CAB5225186.1"/>
    <property type="molecule type" value="Genomic_DNA"/>
</dbReference>
<keyword evidence="1" id="KW-1188">Viral release from host cell</keyword>
<evidence type="ECO:0000313" key="10">
    <source>
        <dbReference type="EMBL" id="CAB4160268.1"/>
    </source>
</evidence>
<evidence type="ECO:0000256" key="4">
    <source>
        <dbReference type="ARBA" id="ARBA00022950"/>
    </source>
</evidence>
<organism evidence="18">
    <name type="scientific">uncultured Caudovirales phage</name>
    <dbReference type="NCBI Taxonomy" id="2100421"/>
    <lineage>
        <taxon>Viruses</taxon>
        <taxon>Duplodnaviria</taxon>
        <taxon>Heunggongvirae</taxon>
        <taxon>Uroviricota</taxon>
        <taxon>Caudoviricetes</taxon>
        <taxon>Peduoviridae</taxon>
        <taxon>Maltschvirus</taxon>
        <taxon>Maltschvirus maltsch</taxon>
    </lineage>
</organism>
<evidence type="ECO:0000313" key="15">
    <source>
        <dbReference type="EMBL" id="CAB4200733.1"/>
    </source>
</evidence>
<dbReference type="InterPro" id="IPR054613">
    <property type="entry name" value="Peptidase_S78_dom"/>
</dbReference>
<gene>
    <name evidence="13" type="ORF">UFOVP1002_97</name>
    <name evidence="14" type="ORF">UFOVP1217_98</name>
    <name evidence="15" type="ORF">UFOVP1343_82</name>
    <name evidence="16" type="ORF">UFOVP1438_131</name>
    <name evidence="19" type="ORF">UFOVP1541_54</name>
    <name evidence="17" type="ORF">UFOVP1592_127</name>
    <name evidence="8" type="ORF">UFOVP465_176</name>
    <name evidence="9" type="ORF">UFOVP666_34</name>
    <name evidence="10" type="ORF">UFOVP727_111</name>
    <name evidence="18" type="ORF">UFOVP741_114</name>
    <name evidence="11" type="ORF">UFOVP819_62</name>
    <name evidence="12" type="ORF">UFOVP926_25</name>
</gene>
<dbReference type="EMBL" id="LR797305">
    <property type="protein sequence ID" value="CAB4200733.1"/>
    <property type="molecule type" value="Genomic_DNA"/>
</dbReference>
<feature type="domain" description="Prohead serine protease" evidence="7">
    <location>
        <begin position="26"/>
        <end position="169"/>
    </location>
</feature>
<dbReference type="EMBL" id="LR798395">
    <property type="protein sequence ID" value="CAB5228918.1"/>
    <property type="molecule type" value="Genomic_DNA"/>
</dbReference>
<evidence type="ECO:0000313" key="14">
    <source>
        <dbReference type="EMBL" id="CAB4191698.1"/>
    </source>
</evidence>
<proteinExistence type="predicted"/>
<dbReference type="EMBL" id="LR796644">
    <property type="protein sequence ID" value="CAB4155965.1"/>
    <property type="molecule type" value="Genomic_DNA"/>
</dbReference>
<dbReference type="GO" id="GO:0006508">
    <property type="term" value="P:proteolysis"/>
    <property type="evidence" value="ECO:0007669"/>
    <property type="project" value="UniProtKB-KW"/>
</dbReference>
<evidence type="ECO:0000313" key="17">
    <source>
        <dbReference type="EMBL" id="CAB4217922.1"/>
    </source>
</evidence>
<reference evidence="18" key="1">
    <citation type="submission" date="2020-05" db="EMBL/GenBank/DDBJ databases">
        <authorList>
            <person name="Chiriac C."/>
            <person name="Salcher M."/>
            <person name="Ghai R."/>
            <person name="Kavagutti S V."/>
        </authorList>
    </citation>
    <scope>NUCLEOTIDE SEQUENCE</scope>
</reference>
<evidence type="ECO:0000313" key="8">
    <source>
        <dbReference type="EMBL" id="CAB4145257.1"/>
    </source>
</evidence>
<protein>
    <submittedName>
        <fullName evidence="18">Prohead protease</fullName>
    </submittedName>
</protein>
<dbReference type="EMBL" id="LR796698">
    <property type="protein sequence ID" value="CAB4160268.1"/>
    <property type="molecule type" value="Genomic_DNA"/>
</dbReference>
<evidence type="ECO:0000313" key="11">
    <source>
        <dbReference type="EMBL" id="CAB4164692.1"/>
    </source>
</evidence>
<dbReference type="EMBL" id="LR796443">
    <property type="protein sequence ID" value="CAB4145257.1"/>
    <property type="molecule type" value="Genomic_DNA"/>
</dbReference>
<sequence length="700" mass="78415">MSTTMTETQQYKALQGQFNIDEAQGVVECFVAGIGNKDSVGDIIVPGAFTDSLKRRKPRVVWGHNWNEPIGKVLEMYEVPPSDPRLPMKMRAAGIGGLYAKVQFNLKSERGRQAFADVAFFGEEQEWSIGYKTLDADFDPQRQANVLKKVELYEASPVLHGANQLTGTISIKSFEGNDSKGHMRDENGNITEAGRSLLARFMASNMQRNKPQVEAKPEQDDDAIDAPMPNMSREANLPLALAKKFGGAVRVRESDANSVIFDHRVEGEGIMTMRVSYHYENGQFMIGEATRVKPQVVYINVDGDKPSGSDAERRYEDRYNLEADPQVPAGVKPKSPEKADPLGGIIPQELVTGDILHGRGPRRGNLEKLLRYWRPIMKKPGGFRRCRVILANHPELFPLSNICAWLHHETTGLWPNEGCHHPTMKNCRGKLKKNNWNDSQFNERLTSLIKPGKSLENLSEEEVKSIFDLLDSEEKGYEMMEQLATRLADDQNPEDEEMKLEDIEFENEDEANEKAGDALKQFMNDEPDFINYMADKKNWVIEGEDDNGQMMEMPYPDSDDDDCGCGGGGKDPKQMMGMLMAAIAELMGKDADEDIEVKAGRVISSRNMTKLQNAFNLLKEVLSSGGVASEIEAKSLSLDEKETLMISSAEHSLYEVKELLDPILDYYQIKSEVTEDGVMVEIDGVEDEAFDALLNIMDSM</sequence>
<evidence type="ECO:0000256" key="5">
    <source>
        <dbReference type="ARBA" id="ARBA00023045"/>
    </source>
</evidence>
<feature type="region of interest" description="Disordered" evidence="6">
    <location>
        <begin position="325"/>
        <end position="344"/>
    </location>
</feature>
<evidence type="ECO:0000313" key="16">
    <source>
        <dbReference type="EMBL" id="CAB4213177.1"/>
    </source>
</evidence>